<organism evidence="4 5">
    <name type="scientific">Prorocentrum cordatum</name>
    <dbReference type="NCBI Taxonomy" id="2364126"/>
    <lineage>
        <taxon>Eukaryota</taxon>
        <taxon>Sar</taxon>
        <taxon>Alveolata</taxon>
        <taxon>Dinophyceae</taxon>
        <taxon>Prorocentrales</taxon>
        <taxon>Prorocentraceae</taxon>
        <taxon>Prorocentrum</taxon>
    </lineage>
</organism>
<keyword evidence="2" id="KW-0472">Membrane</keyword>
<feature type="signal peptide" evidence="3">
    <location>
        <begin position="1"/>
        <end position="20"/>
    </location>
</feature>
<feature type="chain" id="PRO_5046100122" evidence="3">
    <location>
        <begin position="21"/>
        <end position="1025"/>
    </location>
</feature>
<feature type="transmembrane region" description="Helical" evidence="2">
    <location>
        <begin position="258"/>
        <end position="280"/>
    </location>
</feature>
<keyword evidence="5" id="KW-1185">Reference proteome</keyword>
<keyword evidence="3" id="KW-0732">Signal</keyword>
<evidence type="ECO:0000313" key="5">
    <source>
        <dbReference type="Proteomes" id="UP001189429"/>
    </source>
</evidence>
<dbReference type="Proteomes" id="UP001189429">
    <property type="component" value="Unassembled WGS sequence"/>
</dbReference>
<sequence length="1025" mass="111323">MPAGALHVGFSLWLATLCDCTSLLPRSLRLTGAAVEAEPRPRAARPPPNRSALLAVEAGRLGPRRPGQLDSLYPRARHAACGAPRAADSGSRAGERCPAACPLYQEDLQGGGARGCVFRCVESSAQACAAANPGATVADPEWGICRSCWVEGCQRCAGDGTDRCAECAISFQLVGGRCVGRYGWVWKAAAAVAACLVLVLALWVANLRGRPVTNPYAVDIGVRVVSSSPSLVYWKCLLVIKGSVTVTRLWLFRWCSSWGAVVVIGPTFIRQAVPLAMHVYMRKMASRIFAWTLSERVIVTGIPMSVYCCCDFVGNFVRPCSSSKFGKRQLFFELVDAGEAAGADVGERLPGERAAEVPAAVDDSAGTPVEVQRSASAESYGFAAGSGELHADQPPGPPARGAAVTAEPSYGRLSYADSYGSPRWAPARSDSSGSGASGDAARRDPRSIMGKAEQCKDEFASTRRMWPLSTNLCKQDVAGPGVILSFNFQAGVMLWGLAVAVLWAAMAFLIDTDLLRMGTRSASTPRDQCIVMAWGFETQRRLMWAKVLFLAFVYALSSGGALLHSVRQLRAFQRIDEVETTHRDYAVKLSGIPAMDPSRFVEEELKDLLESATRKPAVGVSVCWCIKSQSQSDLLNGTIAFDLQEREEAVTGIKPDEGGDSPAAHQERTLVDRLFASIESAFVQEGFQRILRKGKSRQKGLHGQPRRRRELPPQGPRLPVHEDADYPVRDESAQSLGGVVVEELLGMSHSGEAWAVFNTQADRDEAVEAVASARGIEFEGSVITLEKAALDPDSILWENSGFLNSTSDLVMKLAVGGGVVMLSLAVWVVAFFGPYAYFVTNATYTYGQEPSNTEVFVFSGVVIAGNALMCLVCSEVSDWVGFHTTDAREVCNMLLYPRAVADNLACVVQVVLDLAITYSISYLRLVGREIRTYDGTPLSELPTFVERIEAYPMQQELGREVYMFAWPATFLLPFLIEPLITVYVPFKLMEYIVRSHREITYTTAEAYAPACYFSTMQVAPDKFNT</sequence>
<protein>
    <submittedName>
        <fullName evidence="4">Uncharacterized protein</fullName>
    </submittedName>
</protein>
<feature type="region of interest" description="Disordered" evidence="1">
    <location>
        <begin position="385"/>
        <end position="404"/>
    </location>
</feature>
<keyword evidence="2" id="KW-0812">Transmembrane</keyword>
<gene>
    <name evidence="4" type="ORF">PCOR1329_LOCUS1091</name>
</gene>
<dbReference type="EMBL" id="CAUYUJ010000257">
    <property type="protein sequence ID" value="CAK0789554.1"/>
    <property type="molecule type" value="Genomic_DNA"/>
</dbReference>
<keyword evidence="2" id="KW-1133">Transmembrane helix</keyword>
<evidence type="ECO:0000256" key="2">
    <source>
        <dbReference type="SAM" id="Phobius"/>
    </source>
</evidence>
<accession>A0ABN9PH80</accession>
<reference evidence="4" key="1">
    <citation type="submission" date="2023-10" db="EMBL/GenBank/DDBJ databases">
        <authorList>
            <person name="Chen Y."/>
            <person name="Shah S."/>
            <person name="Dougan E. K."/>
            <person name="Thang M."/>
            <person name="Chan C."/>
        </authorList>
    </citation>
    <scope>NUCLEOTIDE SEQUENCE [LARGE SCALE GENOMIC DNA]</scope>
</reference>
<feature type="region of interest" description="Disordered" evidence="1">
    <location>
        <begin position="421"/>
        <end position="451"/>
    </location>
</feature>
<feature type="transmembrane region" description="Helical" evidence="2">
    <location>
        <begin position="961"/>
        <end position="986"/>
    </location>
</feature>
<proteinExistence type="predicted"/>
<evidence type="ECO:0000256" key="3">
    <source>
        <dbReference type="SAM" id="SignalP"/>
    </source>
</evidence>
<evidence type="ECO:0000256" key="1">
    <source>
        <dbReference type="SAM" id="MobiDB-lite"/>
    </source>
</evidence>
<feature type="transmembrane region" description="Helical" evidence="2">
    <location>
        <begin position="542"/>
        <end position="564"/>
    </location>
</feature>
<evidence type="ECO:0000313" key="4">
    <source>
        <dbReference type="EMBL" id="CAK0789554.1"/>
    </source>
</evidence>
<comment type="caution">
    <text evidence="4">The sequence shown here is derived from an EMBL/GenBank/DDBJ whole genome shotgun (WGS) entry which is preliminary data.</text>
</comment>
<feature type="compositionally biased region" description="Basic residues" evidence="1">
    <location>
        <begin position="694"/>
        <end position="709"/>
    </location>
</feature>
<feature type="transmembrane region" description="Helical" evidence="2">
    <location>
        <begin position="813"/>
        <end position="835"/>
    </location>
</feature>
<name>A0ABN9PH80_9DINO</name>
<feature type="transmembrane region" description="Helical" evidence="2">
    <location>
        <begin position="184"/>
        <end position="205"/>
    </location>
</feature>
<feature type="compositionally biased region" description="Low complexity" evidence="1">
    <location>
        <begin position="427"/>
        <end position="439"/>
    </location>
</feature>
<feature type="transmembrane region" description="Helical" evidence="2">
    <location>
        <begin position="492"/>
        <end position="510"/>
    </location>
</feature>
<feature type="region of interest" description="Disordered" evidence="1">
    <location>
        <begin position="694"/>
        <end position="727"/>
    </location>
</feature>
<feature type="transmembrane region" description="Helical" evidence="2">
    <location>
        <begin position="855"/>
        <end position="873"/>
    </location>
</feature>